<comment type="caution">
    <text evidence="2">The sequence shown here is derived from an EMBL/GenBank/DDBJ whole genome shotgun (WGS) entry which is preliminary data.</text>
</comment>
<sequence length="107" mass="12235">MHLIGATKKLLEDDPTFQNWDLEDSIVISWLIDSMELKIGLNEDLDEVQKRILGNEPMPPLDEVFAEVRREKNRRKMMLGEEKDLNNSLVEDSSLASKDGENGYSGE</sequence>
<reference evidence="2 3" key="1">
    <citation type="journal article" date="2018" name="PLoS Genet.">
        <title>Population sequencing reveals clonal diversity and ancestral inbreeding in the grapevine cultivar Chardonnay.</title>
        <authorList>
            <person name="Roach M.J."/>
            <person name="Johnson D.L."/>
            <person name="Bohlmann J."/>
            <person name="van Vuuren H.J."/>
            <person name="Jones S.J."/>
            <person name="Pretorius I.S."/>
            <person name="Schmidt S.A."/>
            <person name="Borneman A.R."/>
        </authorList>
    </citation>
    <scope>NUCLEOTIDE SEQUENCE [LARGE SCALE GENOMIC DNA]</scope>
    <source>
        <strain evidence="3">cv. Chardonnay</strain>
        <tissue evidence="2">Leaf</tissue>
    </source>
</reference>
<feature type="region of interest" description="Disordered" evidence="1">
    <location>
        <begin position="78"/>
        <end position="107"/>
    </location>
</feature>
<evidence type="ECO:0000313" key="2">
    <source>
        <dbReference type="EMBL" id="RVW69595.1"/>
    </source>
</evidence>
<name>A0A438GBK6_VITVI</name>
<evidence type="ECO:0000313" key="3">
    <source>
        <dbReference type="Proteomes" id="UP000288805"/>
    </source>
</evidence>
<dbReference type="AlphaFoldDB" id="A0A438GBK6"/>
<gene>
    <name evidence="2" type="ORF">CK203_060399</name>
</gene>
<evidence type="ECO:0000256" key="1">
    <source>
        <dbReference type="SAM" id="MobiDB-lite"/>
    </source>
</evidence>
<proteinExistence type="predicted"/>
<feature type="compositionally biased region" description="Polar residues" evidence="1">
    <location>
        <begin position="86"/>
        <end position="96"/>
    </location>
</feature>
<dbReference type="EMBL" id="QGNW01000490">
    <property type="protein sequence ID" value="RVW69595.1"/>
    <property type="molecule type" value="Genomic_DNA"/>
</dbReference>
<dbReference type="Proteomes" id="UP000288805">
    <property type="component" value="Unassembled WGS sequence"/>
</dbReference>
<protein>
    <submittedName>
        <fullName evidence="2">Uncharacterized protein</fullName>
    </submittedName>
</protein>
<accession>A0A438GBK6</accession>
<organism evidence="2 3">
    <name type="scientific">Vitis vinifera</name>
    <name type="common">Grape</name>
    <dbReference type="NCBI Taxonomy" id="29760"/>
    <lineage>
        <taxon>Eukaryota</taxon>
        <taxon>Viridiplantae</taxon>
        <taxon>Streptophyta</taxon>
        <taxon>Embryophyta</taxon>
        <taxon>Tracheophyta</taxon>
        <taxon>Spermatophyta</taxon>
        <taxon>Magnoliopsida</taxon>
        <taxon>eudicotyledons</taxon>
        <taxon>Gunneridae</taxon>
        <taxon>Pentapetalae</taxon>
        <taxon>rosids</taxon>
        <taxon>Vitales</taxon>
        <taxon>Vitaceae</taxon>
        <taxon>Viteae</taxon>
        <taxon>Vitis</taxon>
    </lineage>
</organism>